<evidence type="ECO:0000256" key="3">
    <source>
        <dbReference type="ARBA" id="ARBA00022679"/>
    </source>
</evidence>
<evidence type="ECO:0000256" key="5">
    <source>
        <dbReference type="ARBA" id="ARBA00037569"/>
    </source>
</evidence>
<dbReference type="InterPro" id="IPR015507">
    <property type="entry name" value="rRNA-MeTfrase_E"/>
</dbReference>
<dbReference type="STRING" id="118101.ATN01_01895"/>
<sequence>MIFKKRKKSSNRWLLEHFNDKYVKEAKKNKVRSRAWFKLEELDNNHQLFKIGMNVIDLGAAPGSWSQYASTKIGKTGCITACDILPIKPINGVNFFQGDISEKKIFNLIINSLNNIQYHLVMSDMAPNITGKVSIDMPRVINLSKLALKISDIFLSKNGIFLLKSFQGEGFSELYKKITKLFKKVKICKPKSSRTRSREIFILAIR</sequence>
<dbReference type="AlphaFoldDB" id="A0A1B2H8N3"/>
<comment type="function">
    <text evidence="5 11">Specifically methylates the uridine in position 2552 of 23S rRNA at the 2'-O position of the ribose in the fully assembled 50S ribosomal subunit.</text>
</comment>
<protein>
    <recommendedName>
        <fullName evidence="7 11">Ribosomal RNA large subunit methyltransferase E</fullName>
        <ecNumber evidence="6 11">2.1.1.166</ecNumber>
    </recommendedName>
    <alternativeName>
        <fullName evidence="9 11">23S rRNA Um2552 methyltransferase</fullName>
    </alternativeName>
    <alternativeName>
        <fullName evidence="8 11">rRNA (uridine-2'-O-)-methyltransferase</fullName>
    </alternativeName>
</protein>
<dbReference type="GO" id="GO:0008650">
    <property type="term" value="F:rRNA (uridine-2'-O-)-methyltransferase activity"/>
    <property type="evidence" value="ECO:0007669"/>
    <property type="project" value="UniProtKB-UniRule"/>
</dbReference>
<dbReference type="GO" id="GO:0005737">
    <property type="term" value="C:cytoplasm"/>
    <property type="evidence" value="ECO:0007669"/>
    <property type="project" value="UniProtKB-SubCell"/>
</dbReference>
<dbReference type="EMBL" id="CP013259">
    <property type="protein sequence ID" value="ANZ22587.1"/>
    <property type="molecule type" value="Genomic_DNA"/>
</dbReference>
<evidence type="ECO:0000256" key="4">
    <source>
        <dbReference type="ARBA" id="ARBA00022691"/>
    </source>
</evidence>
<evidence type="ECO:0000256" key="6">
    <source>
        <dbReference type="ARBA" id="ARBA00038861"/>
    </source>
</evidence>
<comment type="subcellular location">
    <subcellularLocation>
        <location evidence="11">Cytoplasm</location>
    </subcellularLocation>
</comment>
<evidence type="ECO:0000256" key="10">
    <source>
        <dbReference type="ARBA" id="ARBA00048970"/>
    </source>
</evidence>
<evidence type="ECO:0000256" key="7">
    <source>
        <dbReference type="ARBA" id="ARBA00041129"/>
    </source>
</evidence>
<feature type="domain" description="Ribosomal RNA methyltransferase FtsJ" evidence="13">
    <location>
        <begin position="32"/>
        <end position="205"/>
    </location>
</feature>
<keyword evidence="1 11" id="KW-0698">rRNA processing</keyword>
<evidence type="ECO:0000256" key="8">
    <source>
        <dbReference type="ARBA" id="ARBA00041995"/>
    </source>
</evidence>
<dbReference type="OrthoDB" id="9790080at2"/>
<accession>A0A1B2H8N3</accession>
<name>A0A1B2H8N3_BUCDN</name>
<dbReference type="Pfam" id="PF01728">
    <property type="entry name" value="FtsJ"/>
    <property type="match status" value="1"/>
</dbReference>
<feature type="binding site" evidence="11">
    <location>
        <position position="99"/>
    </location>
    <ligand>
        <name>S-adenosyl-L-methionine</name>
        <dbReference type="ChEBI" id="CHEBI:59789"/>
    </ligand>
</feature>
<dbReference type="NCBIfam" id="NF008390">
    <property type="entry name" value="PRK11188.1"/>
    <property type="match status" value="1"/>
</dbReference>
<feature type="binding site" evidence="11">
    <location>
        <position position="65"/>
    </location>
    <ligand>
        <name>S-adenosyl-L-methionine</name>
        <dbReference type="ChEBI" id="CHEBI:59789"/>
    </ligand>
</feature>
<evidence type="ECO:0000256" key="2">
    <source>
        <dbReference type="ARBA" id="ARBA00022603"/>
    </source>
</evidence>
<dbReference type="PANTHER" id="PTHR10920">
    <property type="entry name" value="RIBOSOMAL RNA METHYLTRANSFERASE"/>
    <property type="match status" value="1"/>
</dbReference>
<evidence type="ECO:0000259" key="13">
    <source>
        <dbReference type="Pfam" id="PF01728"/>
    </source>
</evidence>
<keyword evidence="11" id="KW-0963">Cytoplasm</keyword>
<organism evidence="14 15">
    <name type="scientific">Buchnera aphidicola subsp. Diuraphis noxia</name>
    <dbReference type="NCBI Taxonomy" id="118101"/>
    <lineage>
        <taxon>Bacteria</taxon>
        <taxon>Pseudomonadati</taxon>
        <taxon>Pseudomonadota</taxon>
        <taxon>Gammaproteobacteria</taxon>
        <taxon>Enterobacterales</taxon>
        <taxon>Erwiniaceae</taxon>
        <taxon>Buchnera</taxon>
    </lineage>
</organism>
<evidence type="ECO:0000256" key="11">
    <source>
        <dbReference type="HAMAP-Rule" id="MF_01547"/>
    </source>
</evidence>
<dbReference type="Proteomes" id="UP000093070">
    <property type="component" value="Chromosome"/>
</dbReference>
<dbReference type="FunFam" id="3.40.50.150:FF:000005">
    <property type="entry name" value="Ribosomal RNA large subunit methyltransferase E"/>
    <property type="match status" value="1"/>
</dbReference>
<dbReference type="Gene3D" id="3.40.50.150">
    <property type="entry name" value="Vaccinia Virus protein VP39"/>
    <property type="match status" value="1"/>
</dbReference>
<dbReference type="HAMAP" id="MF_01547">
    <property type="entry name" value="RNA_methyltr_E"/>
    <property type="match status" value="1"/>
</dbReference>
<comment type="catalytic activity">
    <reaction evidence="10 11">
        <text>uridine(2552) in 23S rRNA + S-adenosyl-L-methionine = 2'-O-methyluridine(2552) in 23S rRNA + S-adenosyl-L-homocysteine + H(+)</text>
        <dbReference type="Rhea" id="RHEA:42720"/>
        <dbReference type="Rhea" id="RHEA-COMP:10202"/>
        <dbReference type="Rhea" id="RHEA-COMP:10203"/>
        <dbReference type="ChEBI" id="CHEBI:15378"/>
        <dbReference type="ChEBI" id="CHEBI:57856"/>
        <dbReference type="ChEBI" id="CHEBI:59789"/>
        <dbReference type="ChEBI" id="CHEBI:65315"/>
        <dbReference type="ChEBI" id="CHEBI:74478"/>
        <dbReference type="EC" id="2.1.1.166"/>
    </reaction>
</comment>
<keyword evidence="3 11" id="KW-0808">Transferase</keyword>
<dbReference type="PATRIC" id="fig|118101.4.peg.378"/>
<evidence type="ECO:0000256" key="9">
    <source>
        <dbReference type="ARBA" id="ARBA00042745"/>
    </source>
</evidence>
<dbReference type="PIRSF" id="PIRSF005461">
    <property type="entry name" value="23S_rRNA_mtase"/>
    <property type="match status" value="1"/>
</dbReference>
<keyword evidence="2 11" id="KW-0489">Methyltransferase</keyword>
<comment type="similarity">
    <text evidence="11">Belongs to the class I-like SAM-binding methyltransferase superfamily. RNA methyltransferase RlmE family.</text>
</comment>
<dbReference type="SUPFAM" id="SSF53335">
    <property type="entry name" value="S-adenosyl-L-methionine-dependent methyltransferases"/>
    <property type="match status" value="1"/>
</dbReference>
<dbReference type="InterPro" id="IPR050082">
    <property type="entry name" value="RNA_methyltr_RlmE"/>
</dbReference>
<evidence type="ECO:0000256" key="1">
    <source>
        <dbReference type="ARBA" id="ARBA00022552"/>
    </source>
</evidence>
<dbReference type="EC" id="2.1.1.166" evidence="6 11"/>
<feature type="binding site" evidence="11">
    <location>
        <position position="83"/>
    </location>
    <ligand>
        <name>S-adenosyl-L-methionine</name>
        <dbReference type="ChEBI" id="CHEBI:59789"/>
    </ligand>
</feature>
<evidence type="ECO:0000256" key="12">
    <source>
        <dbReference type="PIRSR" id="PIRSR005461-1"/>
    </source>
</evidence>
<dbReference type="PANTHER" id="PTHR10920:SF18">
    <property type="entry name" value="RRNA METHYLTRANSFERASE 2, MITOCHONDRIAL"/>
    <property type="match status" value="1"/>
</dbReference>
<proteinExistence type="inferred from homology"/>
<reference evidence="14 15" key="1">
    <citation type="submission" date="2015-11" db="EMBL/GenBank/DDBJ databases">
        <title>The complete genome of Buchnera aphidicola from Diuraphis noxia biotype SAM.</title>
        <authorList>
            <person name="Burger N.F.V."/>
            <person name="Oberholster A.-M."/>
        </authorList>
    </citation>
    <scope>NUCLEOTIDE SEQUENCE [LARGE SCALE GENOMIC DNA]</scope>
    <source>
        <strain evidence="14">SAM</strain>
    </source>
</reference>
<feature type="binding site" evidence="11">
    <location>
        <position position="124"/>
    </location>
    <ligand>
        <name>S-adenosyl-L-methionine</name>
        <dbReference type="ChEBI" id="CHEBI:59789"/>
    </ligand>
</feature>
<keyword evidence="4 11" id="KW-0949">S-adenosyl-L-methionine</keyword>
<evidence type="ECO:0000313" key="15">
    <source>
        <dbReference type="Proteomes" id="UP000093070"/>
    </source>
</evidence>
<dbReference type="InterPro" id="IPR029063">
    <property type="entry name" value="SAM-dependent_MTases_sf"/>
</dbReference>
<evidence type="ECO:0000313" key="14">
    <source>
        <dbReference type="EMBL" id="ANZ22587.1"/>
    </source>
</evidence>
<dbReference type="InterPro" id="IPR002877">
    <property type="entry name" value="RNA_MeTrfase_FtsJ_dom"/>
</dbReference>
<feature type="binding site" evidence="11">
    <location>
        <position position="63"/>
    </location>
    <ligand>
        <name>S-adenosyl-L-methionine</name>
        <dbReference type="ChEBI" id="CHEBI:59789"/>
    </ligand>
</feature>
<dbReference type="RefSeq" id="WP_075433409.1">
    <property type="nucleotide sequence ID" value="NZ_CP013259.1"/>
</dbReference>
<feature type="active site" description="Proton acceptor" evidence="11 12">
    <location>
        <position position="164"/>
    </location>
</feature>
<gene>
    <name evidence="11" type="primary">rlmE</name>
    <name evidence="11" type="synonym">ftsJ</name>
    <name evidence="11" type="synonym">rrmJ</name>
    <name evidence="14" type="ORF">ATN01_01895</name>
</gene>